<feature type="signal peptide" evidence="9">
    <location>
        <begin position="1"/>
        <end position="19"/>
    </location>
</feature>
<keyword evidence="2" id="KW-0645">Protease</keyword>
<feature type="chain" id="PRO_5046867652" evidence="9">
    <location>
        <begin position="20"/>
        <end position="437"/>
    </location>
</feature>
<keyword evidence="13" id="KW-1185">Reference proteome</keyword>
<evidence type="ECO:0000256" key="4">
    <source>
        <dbReference type="ARBA" id="ARBA00022729"/>
    </source>
</evidence>
<comment type="similarity">
    <text evidence="1">Belongs to the peptidase M43B family.</text>
</comment>
<evidence type="ECO:0000256" key="6">
    <source>
        <dbReference type="ARBA" id="ARBA00022833"/>
    </source>
</evidence>
<keyword evidence="3" id="KW-0479">Metal-binding</keyword>
<dbReference type="EMBL" id="JBCGDO010000023">
    <property type="protein sequence ID" value="MEM0543675.1"/>
    <property type="molecule type" value="Genomic_DNA"/>
</dbReference>
<dbReference type="RefSeq" id="WP_342696854.1">
    <property type="nucleotide sequence ID" value="NZ_JBCGDO010000023.1"/>
</dbReference>
<feature type="domain" description="Peptidase M43 pregnancy-associated plasma-A" evidence="10">
    <location>
        <begin position="248"/>
        <end position="338"/>
    </location>
</feature>
<dbReference type="Pfam" id="PF05572">
    <property type="entry name" value="Peptidase_M43"/>
    <property type="match status" value="1"/>
</dbReference>
<dbReference type="NCBIfam" id="TIGR04183">
    <property type="entry name" value="Por_Secre_tail"/>
    <property type="match status" value="1"/>
</dbReference>
<comment type="caution">
    <text evidence="12">The sequence shown here is derived from an EMBL/GenBank/DDBJ whole genome shotgun (WGS) entry which is preliminary data.</text>
</comment>
<dbReference type="Proteomes" id="UP001460072">
    <property type="component" value="Unassembled WGS sequence"/>
</dbReference>
<dbReference type="Pfam" id="PF18962">
    <property type="entry name" value="Por_Secre_tail"/>
    <property type="match status" value="1"/>
</dbReference>
<dbReference type="SUPFAM" id="SSF55486">
    <property type="entry name" value="Metalloproteases ('zincins'), catalytic domain"/>
    <property type="match status" value="1"/>
</dbReference>
<accession>A0ABU9N7L1</accession>
<keyword evidence="8" id="KW-1015">Disulfide bond</keyword>
<evidence type="ECO:0000256" key="5">
    <source>
        <dbReference type="ARBA" id="ARBA00022801"/>
    </source>
</evidence>
<evidence type="ECO:0000313" key="13">
    <source>
        <dbReference type="Proteomes" id="UP001460072"/>
    </source>
</evidence>
<evidence type="ECO:0000256" key="9">
    <source>
        <dbReference type="SAM" id="SignalP"/>
    </source>
</evidence>
<keyword evidence="6" id="KW-0862">Zinc</keyword>
<evidence type="ECO:0000256" key="1">
    <source>
        <dbReference type="ARBA" id="ARBA00008721"/>
    </source>
</evidence>
<name>A0ABU9N7L1_9FLAO</name>
<dbReference type="Gene3D" id="3.40.390.10">
    <property type="entry name" value="Collagenase (Catalytic Domain)"/>
    <property type="match status" value="1"/>
</dbReference>
<evidence type="ECO:0000313" key="12">
    <source>
        <dbReference type="EMBL" id="MEM0543675.1"/>
    </source>
</evidence>
<protein>
    <submittedName>
        <fullName evidence="12">Zinc-dependent metalloprotease</fullName>
    </submittedName>
</protein>
<evidence type="ECO:0000256" key="2">
    <source>
        <dbReference type="ARBA" id="ARBA00022670"/>
    </source>
</evidence>
<dbReference type="InterPro" id="IPR008754">
    <property type="entry name" value="Peptidase_M43"/>
</dbReference>
<evidence type="ECO:0000259" key="11">
    <source>
        <dbReference type="Pfam" id="PF18962"/>
    </source>
</evidence>
<feature type="domain" description="Secretion system C-terminal sorting" evidence="11">
    <location>
        <begin position="362"/>
        <end position="436"/>
    </location>
</feature>
<reference evidence="12 13" key="1">
    <citation type="submission" date="2024-03" db="EMBL/GenBank/DDBJ databases">
        <title>Two novel species of the genus Flavobacterium exhibiting potentially degradation of complex polysaccharides.</title>
        <authorList>
            <person name="Lian X."/>
        </authorList>
    </citation>
    <scope>NUCLEOTIDE SEQUENCE [LARGE SCALE GENOMIC DNA]</scope>
    <source>
        <strain evidence="13">j3</strain>
    </source>
</reference>
<dbReference type="PANTHER" id="PTHR47466:SF1">
    <property type="entry name" value="METALLOPROTEASE MEP1 (AFU_ORTHOLOGUE AFUA_1G07730)-RELATED"/>
    <property type="match status" value="1"/>
</dbReference>
<sequence length="437" mass="47567">MKTRLLLFFGLIMAQSLFAQQRTCGVHEATQAILNDPTQSAIYLENKARFEEEYQRVLSNLNRNGNVTNAANAITRIPVAVHYTTSSASLATATSGTNLSLRNCLIALAQTQINILNADYNATNADLNLWTNSQTGSSQFFPGVGIGDMDIQFEIATQNHPLGSGLAEGQPAVTFGYNFGAGQNRDANWTGYFNIVVRSLSGGILGFSPLGPPLNGFGVTIDNNYFSSGTGCSGTGSGSVIPTAPFNRGRTLTHEFGHFFNLDHTFDGCDGANCASSGDSVCDTPQTDTETYECPAADATFSTCTGEQVLTMNYMDYVDDACMYMFTTGQATRMTAWLNTVRSQIRPNALSDNSFVKNNFKIYPNPNKGTFTIEFKELLTDYSVEVFDITGRVVFENNYNENADLSQNVVLQNTTRGVYFVNVKTGNTIVTNKIIVE</sequence>
<evidence type="ECO:0000256" key="3">
    <source>
        <dbReference type="ARBA" id="ARBA00022723"/>
    </source>
</evidence>
<organism evidence="12 13">
    <name type="scientific">Flavobacterium aureirubrum</name>
    <dbReference type="NCBI Taxonomy" id="3133147"/>
    <lineage>
        <taxon>Bacteria</taxon>
        <taxon>Pseudomonadati</taxon>
        <taxon>Bacteroidota</taxon>
        <taxon>Flavobacteriia</taxon>
        <taxon>Flavobacteriales</taxon>
        <taxon>Flavobacteriaceae</taxon>
        <taxon>Flavobacterium</taxon>
    </lineage>
</organism>
<gene>
    <name evidence="12" type="ORF">WFZ85_13715</name>
</gene>
<keyword evidence="4 9" id="KW-0732">Signal</keyword>
<dbReference type="InterPro" id="IPR024079">
    <property type="entry name" value="MetalloPept_cat_dom_sf"/>
</dbReference>
<keyword evidence="7 12" id="KW-0482">Metalloprotease</keyword>
<dbReference type="PANTHER" id="PTHR47466">
    <property type="match status" value="1"/>
</dbReference>
<evidence type="ECO:0000259" key="10">
    <source>
        <dbReference type="Pfam" id="PF05572"/>
    </source>
</evidence>
<dbReference type="InterPro" id="IPR026444">
    <property type="entry name" value="Secre_tail"/>
</dbReference>
<evidence type="ECO:0000256" key="7">
    <source>
        <dbReference type="ARBA" id="ARBA00023049"/>
    </source>
</evidence>
<proteinExistence type="inferred from homology"/>
<evidence type="ECO:0000256" key="8">
    <source>
        <dbReference type="ARBA" id="ARBA00023157"/>
    </source>
</evidence>
<dbReference type="GO" id="GO:0008237">
    <property type="term" value="F:metallopeptidase activity"/>
    <property type="evidence" value="ECO:0007669"/>
    <property type="project" value="UniProtKB-KW"/>
</dbReference>
<keyword evidence="5" id="KW-0378">Hydrolase</keyword>